<dbReference type="EMBL" id="BLLF01008019">
    <property type="protein sequence ID" value="GFH33219.1"/>
    <property type="molecule type" value="Genomic_DNA"/>
</dbReference>
<feature type="non-terminal residue" evidence="2">
    <location>
        <position position="124"/>
    </location>
</feature>
<organism evidence="2 3">
    <name type="scientific">Haematococcus lacustris</name>
    <name type="common">Green alga</name>
    <name type="synonym">Haematococcus pluvialis</name>
    <dbReference type="NCBI Taxonomy" id="44745"/>
    <lineage>
        <taxon>Eukaryota</taxon>
        <taxon>Viridiplantae</taxon>
        <taxon>Chlorophyta</taxon>
        <taxon>core chlorophytes</taxon>
        <taxon>Chlorophyceae</taxon>
        <taxon>CS clade</taxon>
        <taxon>Chlamydomonadales</taxon>
        <taxon>Haematococcaceae</taxon>
        <taxon>Haematococcus</taxon>
    </lineage>
</organism>
<comment type="caution">
    <text evidence="2">The sequence shown here is derived from an EMBL/GenBank/DDBJ whole genome shotgun (WGS) entry which is preliminary data.</text>
</comment>
<protein>
    <submittedName>
        <fullName evidence="2">Uncharacterized protein</fullName>
    </submittedName>
</protein>
<sequence length="124" mass="13378">VNEPHAALTEDKEHEDEPAGGPKPPQPVRTSGLVAMIPYPVELSEVVAGLFAEMLEAGEDIPRPDDPQPLVDSQAWQGDAMLLRARSVLETTTSSSCLGLARLVPLVSHEIPWMCTAIEQSNNI</sequence>
<reference evidence="2 3" key="1">
    <citation type="submission" date="2020-02" db="EMBL/GenBank/DDBJ databases">
        <title>Draft genome sequence of Haematococcus lacustris strain NIES-144.</title>
        <authorList>
            <person name="Morimoto D."/>
            <person name="Nakagawa S."/>
            <person name="Yoshida T."/>
            <person name="Sawayama S."/>
        </authorList>
    </citation>
    <scope>NUCLEOTIDE SEQUENCE [LARGE SCALE GENOMIC DNA]</scope>
    <source>
        <strain evidence="2 3">NIES-144</strain>
    </source>
</reference>
<dbReference type="Proteomes" id="UP000485058">
    <property type="component" value="Unassembled WGS sequence"/>
</dbReference>
<dbReference type="AlphaFoldDB" id="A0A6A0AJV2"/>
<evidence type="ECO:0000313" key="2">
    <source>
        <dbReference type="EMBL" id="GFH33219.1"/>
    </source>
</evidence>
<feature type="compositionally biased region" description="Basic and acidic residues" evidence="1">
    <location>
        <begin position="8"/>
        <end position="17"/>
    </location>
</feature>
<keyword evidence="3" id="KW-1185">Reference proteome</keyword>
<proteinExistence type="predicted"/>
<gene>
    <name evidence="2" type="ORF">HaLaN_32557</name>
</gene>
<evidence type="ECO:0000256" key="1">
    <source>
        <dbReference type="SAM" id="MobiDB-lite"/>
    </source>
</evidence>
<evidence type="ECO:0000313" key="3">
    <source>
        <dbReference type="Proteomes" id="UP000485058"/>
    </source>
</evidence>
<feature type="region of interest" description="Disordered" evidence="1">
    <location>
        <begin position="1"/>
        <end position="31"/>
    </location>
</feature>
<accession>A0A6A0AJV2</accession>
<feature type="non-terminal residue" evidence="2">
    <location>
        <position position="1"/>
    </location>
</feature>
<name>A0A6A0AJV2_HAELA</name>